<reference evidence="1" key="1">
    <citation type="journal article" date="2021" name="ISME J.">
        <title>Fine-scale metabolic discontinuity in a stratified prokaryote microbiome of a Red Sea deep halocline.</title>
        <authorList>
            <person name="Michoud G."/>
            <person name="Ngugi D.K."/>
            <person name="Barozzi A."/>
            <person name="Merlino G."/>
            <person name="Calleja M.L."/>
            <person name="Delgado-Huertas A."/>
            <person name="Moran X.A.G."/>
            <person name="Daffonchio D."/>
        </authorList>
    </citation>
    <scope>NUCLEOTIDE SEQUENCE</scope>
    <source>
        <strain evidence="1">SuakinDeep_MAG55_1</strain>
    </source>
</reference>
<dbReference type="GO" id="GO:0009055">
    <property type="term" value="F:electron transfer activity"/>
    <property type="evidence" value="ECO:0007669"/>
    <property type="project" value="InterPro"/>
</dbReference>
<dbReference type="EMBL" id="JAANXD010000076">
    <property type="protein sequence ID" value="MBS1258861.1"/>
    <property type="molecule type" value="Genomic_DNA"/>
</dbReference>
<evidence type="ECO:0000313" key="2">
    <source>
        <dbReference type="Proteomes" id="UP000722750"/>
    </source>
</evidence>
<dbReference type="Gene3D" id="1.20.120.10">
    <property type="entry name" value="Cytochrome c/b562"/>
    <property type="match status" value="1"/>
</dbReference>
<evidence type="ECO:0000313" key="1">
    <source>
        <dbReference type="EMBL" id="MBS1258861.1"/>
    </source>
</evidence>
<proteinExistence type="predicted"/>
<sequence>MVGDFHAVAREANAVAENSEIVMEMFFSPEGEAGEWHQETGGDAKATAEMKAEFEKYLKLTIDSSNNIAETAGKKNIVETYKSLDEMLQKACFACHSVAREPWPDWPDFMRAAGG</sequence>
<dbReference type="AlphaFoldDB" id="A0A941W4P1"/>
<organism evidence="1 2">
    <name type="scientific">Candidatus Scalindua arabica</name>
    <dbReference type="NCBI Taxonomy" id="1127984"/>
    <lineage>
        <taxon>Bacteria</taxon>
        <taxon>Pseudomonadati</taxon>
        <taxon>Planctomycetota</taxon>
        <taxon>Candidatus Brocadiia</taxon>
        <taxon>Candidatus Brocadiales</taxon>
        <taxon>Candidatus Scalinduaceae</taxon>
        <taxon>Candidatus Scalindua</taxon>
    </lineage>
</organism>
<dbReference type="InterPro" id="IPR002321">
    <property type="entry name" value="Cyt_c_II"/>
</dbReference>
<gene>
    <name evidence="1" type="ORF">MAG551_01925</name>
</gene>
<evidence type="ECO:0008006" key="3">
    <source>
        <dbReference type="Google" id="ProtNLM"/>
    </source>
</evidence>
<dbReference type="SUPFAM" id="SSF47175">
    <property type="entry name" value="Cytochromes"/>
    <property type="match status" value="1"/>
</dbReference>
<dbReference type="GO" id="GO:0020037">
    <property type="term" value="F:heme binding"/>
    <property type="evidence" value="ECO:0007669"/>
    <property type="project" value="InterPro"/>
</dbReference>
<name>A0A941W4P1_9BACT</name>
<dbReference type="GO" id="GO:0022900">
    <property type="term" value="P:electron transport chain"/>
    <property type="evidence" value="ECO:0007669"/>
    <property type="project" value="InterPro"/>
</dbReference>
<dbReference type="InterPro" id="IPR010980">
    <property type="entry name" value="Cyt_c/b562"/>
</dbReference>
<dbReference type="GO" id="GO:0005506">
    <property type="term" value="F:iron ion binding"/>
    <property type="evidence" value="ECO:0007669"/>
    <property type="project" value="InterPro"/>
</dbReference>
<dbReference type="Proteomes" id="UP000722750">
    <property type="component" value="Unassembled WGS sequence"/>
</dbReference>
<accession>A0A941W4P1</accession>
<comment type="caution">
    <text evidence="1">The sequence shown here is derived from an EMBL/GenBank/DDBJ whole genome shotgun (WGS) entry which is preliminary data.</text>
</comment>
<protein>
    <recommendedName>
        <fullName evidence="3">Cytochrome c</fullName>
    </recommendedName>
</protein>
<dbReference type="PROSITE" id="PS51009">
    <property type="entry name" value="CYTCII"/>
    <property type="match status" value="1"/>
</dbReference>